<evidence type="ECO:0000256" key="2">
    <source>
        <dbReference type="ARBA" id="ARBA00022991"/>
    </source>
</evidence>
<evidence type="ECO:0000256" key="1">
    <source>
        <dbReference type="ARBA" id="ARBA00008182"/>
    </source>
</evidence>
<comment type="similarity">
    <text evidence="1">Belongs to the phycobiliprotein family.</text>
</comment>
<evidence type="ECO:0000313" key="4">
    <source>
        <dbReference type="EMBL" id="MFB9329115.1"/>
    </source>
</evidence>
<dbReference type="Pfam" id="PF00502">
    <property type="entry name" value="Phycobilisome"/>
    <property type="match status" value="1"/>
</dbReference>
<comment type="caution">
    <text evidence="4">The sequence shown here is derived from an EMBL/GenBank/DDBJ whole genome shotgun (WGS) entry which is preliminary data.</text>
</comment>
<dbReference type="EMBL" id="JBHMDO010000039">
    <property type="protein sequence ID" value="MFB9329115.1"/>
    <property type="molecule type" value="Genomic_DNA"/>
</dbReference>
<dbReference type="Gene3D" id="1.10.490.20">
    <property type="entry name" value="Phycocyanins"/>
    <property type="match status" value="1"/>
</dbReference>
<proteinExistence type="inferred from homology"/>
<dbReference type="RefSeq" id="WP_377499072.1">
    <property type="nucleotide sequence ID" value="NZ_JBHMDO010000039.1"/>
</dbReference>
<dbReference type="InterPro" id="IPR009050">
    <property type="entry name" value="Globin-like_sf"/>
</dbReference>
<evidence type="ECO:0000313" key="5">
    <source>
        <dbReference type="Proteomes" id="UP001589747"/>
    </source>
</evidence>
<organism evidence="4 5">
    <name type="scientific">Paenibacillus aurantiacus</name>
    <dbReference type="NCBI Taxonomy" id="1936118"/>
    <lineage>
        <taxon>Bacteria</taxon>
        <taxon>Bacillati</taxon>
        <taxon>Bacillota</taxon>
        <taxon>Bacilli</taxon>
        <taxon>Bacillales</taxon>
        <taxon>Paenibacillaceae</taxon>
        <taxon>Paenibacillus</taxon>
    </lineage>
</organism>
<keyword evidence="5" id="KW-1185">Reference proteome</keyword>
<dbReference type="SUPFAM" id="SSF46458">
    <property type="entry name" value="Globin-like"/>
    <property type="match status" value="1"/>
</dbReference>
<dbReference type="InterPro" id="IPR012128">
    <property type="entry name" value="Phycobilisome_asu/bsu"/>
</dbReference>
<keyword evidence="2" id="KW-0157">Chromophore</keyword>
<reference evidence="4 5" key="1">
    <citation type="submission" date="2024-09" db="EMBL/GenBank/DDBJ databases">
        <authorList>
            <person name="Sun Q."/>
            <person name="Mori K."/>
        </authorList>
    </citation>
    <scope>NUCLEOTIDE SEQUENCE [LARGE SCALE GENOMIC DNA]</scope>
    <source>
        <strain evidence="4 5">TISTR 2452</strain>
    </source>
</reference>
<dbReference type="InterPro" id="IPR038719">
    <property type="entry name" value="Phycobilisome_asu/bsu_sf"/>
</dbReference>
<sequence length="121" mass="13877">MSGQPDVRMYASIIQDVTDGIYAAFPELMDKYGEAGKRKCIEDNEHHFRYLETSIALGDDKVFTDYALWLNNLLQKRGMKADHVIDNFERIDAAIQDRIPEEKQARMTALLQAANRILKGE</sequence>
<gene>
    <name evidence="4" type="ORF">ACFFSY_24530</name>
</gene>
<accession>A0ABV5KW35</accession>
<name>A0ABV5KW35_9BACL</name>
<keyword evidence="3" id="KW-0089">Bile pigment</keyword>
<dbReference type="Proteomes" id="UP001589747">
    <property type="component" value="Unassembled WGS sequence"/>
</dbReference>
<evidence type="ECO:0000256" key="3">
    <source>
        <dbReference type="ARBA" id="ARBA00023307"/>
    </source>
</evidence>
<protein>
    <submittedName>
        <fullName evidence="4">Uncharacterized protein</fullName>
    </submittedName>
</protein>